<dbReference type="Pfam" id="PF13519">
    <property type="entry name" value="VWA_2"/>
    <property type="match status" value="1"/>
</dbReference>
<dbReference type="EMBL" id="BARU01029351">
    <property type="protein sequence ID" value="GAH65876.1"/>
    <property type="molecule type" value="Genomic_DNA"/>
</dbReference>
<feature type="non-terminal residue" evidence="2">
    <location>
        <position position="239"/>
    </location>
</feature>
<accession>X1H6P9</accession>
<dbReference type="CDD" id="cd00198">
    <property type="entry name" value="vWFA"/>
    <property type="match status" value="1"/>
</dbReference>
<dbReference type="InterPro" id="IPR036465">
    <property type="entry name" value="vWFA_dom_sf"/>
</dbReference>
<reference evidence="2" key="1">
    <citation type="journal article" date="2014" name="Front. Microbiol.">
        <title>High frequency of phylogenetically diverse reductive dehalogenase-homologous genes in deep subseafloor sedimentary metagenomes.</title>
        <authorList>
            <person name="Kawai M."/>
            <person name="Futagami T."/>
            <person name="Toyoda A."/>
            <person name="Takaki Y."/>
            <person name="Nishi S."/>
            <person name="Hori S."/>
            <person name="Arai W."/>
            <person name="Tsubouchi T."/>
            <person name="Morono Y."/>
            <person name="Uchiyama I."/>
            <person name="Ito T."/>
            <person name="Fujiyama A."/>
            <person name="Inagaki F."/>
            <person name="Takami H."/>
        </authorList>
    </citation>
    <scope>NUCLEOTIDE SEQUENCE</scope>
    <source>
        <strain evidence="2">Expedition CK06-06</strain>
    </source>
</reference>
<dbReference type="PANTHER" id="PTHR10338:SF108">
    <property type="entry name" value="INTER-ALPHA-TRYPSIN INHIBITOR HEAVY CHAIN H4-LIKE PROTEIN"/>
    <property type="match status" value="1"/>
</dbReference>
<dbReference type="PANTHER" id="PTHR10338">
    <property type="entry name" value="INTER-ALPHA-TRYPSIN INHIBITOR HEAVY CHAIN FAMILY MEMBER"/>
    <property type="match status" value="1"/>
</dbReference>
<comment type="caution">
    <text evidence="2">The sequence shown here is derived from an EMBL/GenBank/DDBJ whole genome shotgun (WGS) entry which is preliminary data.</text>
</comment>
<protein>
    <recommendedName>
        <fullName evidence="1">VWFA domain-containing protein</fullName>
    </recommendedName>
</protein>
<organism evidence="2">
    <name type="scientific">marine sediment metagenome</name>
    <dbReference type="NCBI Taxonomy" id="412755"/>
    <lineage>
        <taxon>unclassified sequences</taxon>
        <taxon>metagenomes</taxon>
        <taxon>ecological metagenomes</taxon>
    </lineage>
</organism>
<evidence type="ECO:0000313" key="2">
    <source>
        <dbReference type="EMBL" id="GAH65876.1"/>
    </source>
</evidence>
<dbReference type="SUPFAM" id="SSF53300">
    <property type="entry name" value="vWA-like"/>
    <property type="match status" value="1"/>
</dbReference>
<dbReference type="AlphaFoldDB" id="X1H6P9"/>
<sequence length="239" mass="26513">MILKGIKKIFVVLSVMMVISGFPALLFAQESSGIIINETDIDDYPEVNLYISFEEGSELGALDLKQEDFSVFENSEKVQDILAERIAVISDPIGVVLVIDTSGSMKGKPIEDAKSAALVFMNEMRKVDEFAIVGFADEVTTYSNFTSDRQKLAESIGQITAEGETSLFDGLYISLNQFKERQDLQYKYAIVLSDGTDTVSKLSTRDVILKAQTDKITIYSISLMSYDYNPTDLKDISNS</sequence>
<evidence type="ECO:0000259" key="1">
    <source>
        <dbReference type="PROSITE" id="PS50234"/>
    </source>
</evidence>
<feature type="domain" description="VWFA" evidence="1">
    <location>
        <begin position="94"/>
        <end position="239"/>
    </location>
</feature>
<dbReference type="PROSITE" id="PS50234">
    <property type="entry name" value="VWFA"/>
    <property type="match status" value="1"/>
</dbReference>
<proteinExistence type="predicted"/>
<dbReference type="InterPro" id="IPR002035">
    <property type="entry name" value="VWF_A"/>
</dbReference>
<name>X1H6P9_9ZZZZ</name>
<dbReference type="InterPro" id="IPR050934">
    <property type="entry name" value="ITIH"/>
</dbReference>
<gene>
    <name evidence="2" type="ORF">S03H2_46697</name>
</gene>
<dbReference type="Gene3D" id="3.40.50.410">
    <property type="entry name" value="von Willebrand factor, type A domain"/>
    <property type="match status" value="1"/>
</dbReference>
<dbReference type="SMART" id="SM00327">
    <property type="entry name" value="VWA"/>
    <property type="match status" value="1"/>
</dbReference>